<evidence type="ECO:0000313" key="11">
    <source>
        <dbReference type="Proteomes" id="UP001489004"/>
    </source>
</evidence>
<gene>
    <name evidence="10" type="ORF">WJX72_000152</name>
</gene>
<evidence type="ECO:0000256" key="7">
    <source>
        <dbReference type="RuleBase" id="RU079119"/>
    </source>
</evidence>
<feature type="compositionally biased region" description="Polar residues" evidence="8">
    <location>
        <begin position="177"/>
        <end position="189"/>
    </location>
</feature>
<keyword evidence="4 7" id="KW-0812">Transmembrane</keyword>
<dbReference type="GO" id="GO:0019706">
    <property type="term" value="F:protein-cysteine S-palmitoyltransferase activity"/>
    <property type="evidence" value="ECO:0007669"/>
    <property type="project" value="UniProtKB-EC"/>
</dbReference>
<feature type="transmembrane region" description="Helical" evidence="7">
    <location>
        <begin position="82"/>
        <end position="101"/>
    </location>
</feature>
<dbReference type="InterPro" id="IPR036822">
    <property type="entry name" value="CutC-like_dom_sf"/>
</dbReference>
<dbReference type="SUPFAM" id="SSF110395">
    <property type="entry name" value="CutC-like"/>
    <property type="match status" value="1"/>
</dbReference>
<comment type="catalytic activity">
    <reaction evidence="7">
        <text>L-cysteinyl-[protein] + hexadecanoyl-CoA = S-hexadecanoyl-L-cysteinyl-[protein] + CoA</text>
        <dbReference type="Rhea" id="RHEA:36683"/>
        <dbReference type="Rhea" id="RHEA-COMP:10131"/>
        <dbReference type="Rhea" id="RHEA-COMP:11032"/>
        <dbReference type="ChEBI" id="CHEBI:29950"/>
        <dbReference type="ChEBI" id="CHEBI:57287"/>
        <dbReference type="ChEBI" id="CHEBI:57379"/>
        <dbReference type="ChEBI" id="CHEBI:74151"/>
        <dbReference type="EC" id="2.3.1.225"/>
    </reaction>
</comment>
<comment type="caution">
    <text evidence="10">The sequence shown here is derived from an EMBL/GenBank/DDBJ whole genome shotgun (WGS) entry which is preliminary data.</text>
</comment>
<feature type="transmembrane region" description="Helical" evidence="7">
    <location>
        <begin position="329"/>
        <end position="352"/>
    </location>
</feature>
<dbReference type="Gene3D" id="3.20.20.380">
    <property type="entry name" value="Copper homeostasis (CutC) domain"/>
    <property type="match status" value="1"/>
</dbReference>
<name>A0AAW1P729_9CHLO</name>
<keyword evidence="7" id="KW-0808">Transferase</keyword>
<reference evidence="10 11" key="1">
    <citation type="journal article" date="2024" name="Nat. Commun.">
        <title>Phylogenomics reveals the evolutionary origins of lichenization in chlorophyte algae.</title>
        <authorList>
            <person name="Puginier C."/>
            <person name="Libourel C."/>
            <person name="Otte J."/>
            <person name="Skaloud P."/>
            <person name="Haon M."/>
            <person name="Grisel S."/>
            <person name="Petersen M."/>
            <person name="Berrin J.G."/>
            <person name="Delaux P.M."/>
            <person name="Dal Grande F."/>
            <person name="Keller J."/>
        </authorList>
    </citation>
    <scope>NUCLEOTIDE SEQUENCE [LARGE SCALE GENOMIC DNA]</scope>
    <source>
        <strain evidence="10 11">SAG 2043</strain>
    </source>
</reference>
<dbReference type="InterPro" id="IPR001594">
    <property type="entry name" value="Palmitoyltrfase_DHHC"/>
</dbReference>
<comment type="subcellular location">
    <subcellularLocation>
        <location evidence="1">Membrane</location>
        <topology evidence="1">Multi-pass membrane protein</topology>
    </subcellularLocation>
</comment>
<keyword evidence="11" id="KW-1185">Reference proteome</keyword>
<comment type="similarity">
    <text evidence="2">Belongs to the CutC family.</text>
</comment>
<dbReference type="PANTHER" id="PTHR12598">
    <property type="entry name" value="COPPER HOMEOSTASIS PROTEIN CUTC"/>
    <property type="match status" value="1"/>
</dbReference>
<dbReference type="Pfam" id="PF01529">
    <property type="entry name" value="DHHC"/>
    <property type="match status" value="1"/>
</dbReference>
<keyword evidence="6 7" id="KW-0472">Membrane</keyword>
<dbReference type="Pfam" id="PF03932">
    <property type="entry name" value="CutC"/>
    <property type="match status" value="1"/>
</dbReference>
<dbReference type="PANTHER" id="PTHR12598:SF0">
    <property type="entry name" value="COPPER HOMEOSTASIS PROTEIN CUTC HOMOLOG"/>
    <property type="match status" value="1"/>
</dbReference>
<dbReference type="Proteomes" id="UP001489004">
    <property type="component" value="Unassembled WGS sequence"/>
</dbReference>
<evidence type="ECO:0000259" key="9">
    <source>
        <dbReference type="Pfam" id="PF01529"/>
    </source>
</evidence>
<comment type="domain">
    <text evidence="7">The DHHC domain is required for palmitoyltransferase activity.</text>
</comment>
<dbReference type="EC" id="2.3.1.225" evidence="7"/>
<evidence type="ECO:0000256" key="6">
    <source>
        <dbReference type="ARBA" id="ARBA00023136"/>
    </source>
</evidence>
<evidence type="ECO:0000313" key="10">
    <source>
        <dbReference type="EMBL" id="KAK9805470.1"/>
    </source>
</evidence>
<evidence type="ECO:0000256" key="8">
    <source>
        <dbReference type="SAM" id="MobiDB-lite"/>
    </source>
</evidence>
<protein>
    <recommendedName>
        <fullName evidence="7">S-acyltransferase</fullName>
        <ecNumber evidence="7">2.3.1.225</ecNumber>
    </recommendedName>
    <alternativeName>
        <fullName evidence="7">Palmitoyltransferase</fullName>
    </alternativeName>
</protein>
<organism evidence="10 11">
    <name type="scientific">[Myrmecia] bisecta</name>
    <dbReference type="NCBI Taxonomy" id="41462"/>
    <lineage>
        <taxon>Eukaryota</taxon>
        <taxon>Viridiplantae</taxon>
        <taxon>Chlorophyta</taxon>
        <taxon>core chlorophytes</taxon>
        <taxon>Trebouxiophyceae</taxon>
        <taxon>Trebouxiales</taxon>
        <taxon>Trebouxiaceae</taxon>
        <taxon>Myrmecia</taxon>
    </lineage>
</organism>
<feature type="domain" description="Palmitoyltransferase DHHC" evidence="9">
    <location>
        <begin position="248"/>
        <end position="367"/>
    </location>
</feature>
<keyword evidence="7" id="KW-0012">Acyltransferase</keyword>
<dbReference type="InterPro" id="IPR005627">
    <property type="entry name" value="CutC-like"/>
</dbReference>
<dbReference type="GO" id="GO:0016020">
    <property type="term" value="C:membrane"/>
    <property type="evidence" value="ECO:0007669"/>
    <property type="project" value="UniProtKB-SubCell"/>
</dbReference>
<dbReference type="AlphaFoldDB" id="A0AAW1P729"/>
<dbReference type="FunFam" id="3.20.20.380:FF:000001">
    <property type="entry name" value="Copper homeostasis protein CutC"/>
    <property type="match status" value="1"/>
</dbReference>
<comment type="similarity">
    <text evidence="3 7">Belongs to the DHHC palmitoyltransferase family.</text>
</comment>
<evidence type="ECO:0000256" key="5">
    <source>
        <dbReference type="ARBA" id="ARBA00022989"/>
    </source>
</evidence>
<accession>A0AAW1P729</accession>
<dbReference type="HAMAP" id="MF_00795">
    <property type="entry name" value="CutC"/>
    <property type="match status" value="1"/>
</dbReference>
<evidence type="ECO:0000256" key="3">
    <source>
        <dbReference type="ARBA" id="ARBA00008574"/>
    </source>
</evidence>
<feature type="transmembrane region" description="Helical" evidence="7">
    <location>
        <begin position="294"/>
        <end position="317"/>
    </location>
</feature>
<feature type="region of interest" description="Disordered" evidence="8">
    <location>
        <begin position="162"/>
        <end position="197"/>
    </location>
</feature>
<sequence length="619" mass="68235">MAYTWHTFTLHSCYQDEHLSAVLLSLTRTNFGWQHSASQHTFGAYSHSMRSGSPTCCLHTAVPVQHTTGTGRKQQAVFTRRVSCWIILHVTLLAIIFTSDTELAQSMAQRGSAYLWCFVAALAANVALYVSVAWTNPGYIPSGQKYKQAQWRAEGHLIANSPPKAQQQHAEGAFKQQPLSDETNTQSPTHPAWQRGGFGRQLGFDDQQYASGIQTGQAAAGREHIVTVETPTSCSPRTLAWWEGPNPGRWCEYCGAWQPLRAKHCHDCNRCVRKFDHHCAWVGTCVGEGNHARFWLYLLVQTLIVLWVLDNALTAFFRQTNLDALLSDSVLLIVATIVLLLLLMFVGSLLCYHTYLLATNQTTYESSRRERVSYLQHLSNGMNPFTEAGGADRVELCSALSEGGLTPSAGLIRQVRQKLQRTKLHVLIRPRGGDFLYSAEEQKVIQADIKAAKKYGADGVVFGALLADGSIDRATTLDVLQLAAMQELDFTFHRAFDMSRDLRRSLDDLIALRIPRVLTSGGQPTALQGSDVLAELVSQAAGRISILPGGGVRETNIAQLVRQTGARELHSSARMSVNSRMAYRTKGLAMSASDPAADYAWSVASEPCVRAMVVALRSL</sequence>
<dbReference type="PROSITE" id="PS50216">
    <property type="entry name" value="DHHC"/>
    <property type="match status" value="1"/>
</dbReference>
<evidence type="ECO:0000256" key="1">
    <source>
        <dbReference type="ARBA" id="ARBA00004141"/>
    </source>
</evidence>
<feature type="transmembrane region" description="Helical" evidence="7">
    <location>
        <begin position="113"/>
        <end position="135"/>
    </location>
</feature>
<dbReference type="GO" id="GO:0005507">
    <property type="term" value="F:copper ion binding"/>
    <property type="evidence" value="ECO:0007669"/>
    <property type="project" value="TreeGrafter"/>
</dbReference>
<keyword evidence="5 7" id="KW-1133">Transmembrane helix</keyword>
<evidence type="ECO:0000256" key="2">
    <source>
        <dbReference type="ARBA" id="ARBA00007768"/>
    </source>
</evidence>
<dbReference type="EMBL" id="JALJOR010000015">
    <property type="protein sequence ID" value="KAK9805470.1"/>
    <property type="molecule type" value="Genomic_DNA"/>
</dbReference>
<evidence type="ECO:0000256" key="4">
    <source>
        <dbReference type="ARBA" id="ARBA00022692"/>
    </source>
</evidence>
<proteinExistence type="inferred from homology"/>